<dbReference type="AlphaFoldDB" id="A0A815SE21"/>
<reference evidence="3" key="1">
    <citation type="submission" date="2021-02" db="EMBL/GenBank/DDBJ databases">
        <authorList>
            <person name="Nowell W R."/>
        </authorList>
    </citation>
    <scope>NUCLEOTIDE SEQUENCE</scope>
</reference>
<dbReference type="Gene3D" id="2.30.30.100">
    <property type="match status" value="1"/>
</dbReference>
<evidence type="ECO:0000313" key="3">
    <source>
        <dbReference type="EMBL" id="CAF1491560.1"/>
    </source>
</evidence>
<evidence type="ECO:0000256" key="1">
    <source>
        <dbReference type="ARBA" id="ARBA00022729"/>
    </source>
</evidence>
<dbReference type="PANTHER" id="PTHR46580">
    <property type="entry name" value="SENSOR KINASE-RELATED"/>
    <property type="match status" value="1"/>
</dbReference>
<dbReference type="InterPro" id="IPR028994">
    <property type="entry name" value="Integrin_alpha_N"/>
</dbReference>
<keyword evidence="1" id="KW-0732">Signal</keyword>
<dbReference type="EMBL" id="CAJNOT010006548">
    <property type="protein sequence ID" value="CAF1491560.1"/>
    <property type="molecule type" value="Genomic_DNA"/>
</dbReference>
<keyword evidence="2" id="KW-0472">Membrane</keyword>
<sequence length="365" mass="40123">MKLFLTTLTKIPCLPPSTVWRGITKNISEEFQPSTVMTLWPFSSCTVTLPVLENNINLGTTGNRTLLSIEVINGRNIRDHSHFQTEDETLLPPGTRMIIQSQFSPASGLHVIHLKQIIPKEVLLESPFEAVQLFPKIKDSWHRKKRFAISFGTLVTLLIGSIVIGSALGSKFGNKDTNSTERRCSTPYIRVSGTYRTGNTPVSAVLGAFNDDSNIDNVVTTQQDNEIALLFGNSEGIFHGRYSIPTHPRPAAVKLRDLNQDKKLDLIVVNQGNNTISVMLDDGNGIFQPHISYPVGNQPCAVVIDDFNNDKKLDLIVTSIKDNTINILLRNAYGRFSAQQSYSAGNIVSNGSSGLENINTSIGTT</sequence>
<proteinExistence type="predicted"/>
<organism evidence="3 4">
    <name type="scientific">Rotaria sordida</name>
    <dbReference type="NCBI Taxonomy" id="392033"/>
    <lineage>
        <taxon>Eukaryota</taxon>
        <taxon>Metazoa</taxon>
        <taxon>Spiralia</taxon>
        <taxon>Gnathifera</taxon>
        <taxon>Rotifera</taxon>
        <taxon>Eurotatoria</taxon>
        <taxon>Bdelloidea</taxon>
        <taxon>Philodinida</taxon>
        <taxon>Philodinidae</taxon>
        <taxon>Rotaria</taxon>
    </lineage>
</organism>
<gene>
    <name evidence="3" type="ORF">ZHD862_LOCUS37032</name>
</gene>
<dbReference type="Pfam" id="PF13517">
    <property type="entry name" value="FG-GAP_3"/>
    <property type="match status" value="1"/>
</dbReference>
<feature type="transmembrane region" description="Helical" evidence="2">
    <location>
        <begin position="147"/>
        <end position="168"/>
    </location>
</feature>
<dbReference type="Gene3D" id="3.90.176.10">
    <property type="entry name" value="Toxin ADP-ribosyltransferase, Chain A, domain 1"/>
    <property type="match status" value="1"/>
</dbReference>
<keyword evidence="2" id="KW-1133">Transmembrane helix</keyword>
<evidence type="ECO:0000256" key="2">
    <source>
        <dbReference type="SAM" id="Phobius"/>
    </source>
</evidence>
<dbReference type="PANTHER" id="PTHR46580:SF2">
    <property type="entry name" value="MAM DOMAIN-CONTAINING PROTEIN"/>
    <property type="match status" value="1"/>
</dbReference>
<evidence type="ECO:0000313" key="4">
    <source>
        <dbReference type="Proteomes" id="UP000663864"/>
    </source>
</evidence>
<keyword evidence="2" id="KW-0812">Transmembrane</keyword>
<evidence type="ECO:0008006" key="5">
    <source>
        <dbReference type="Google" id="ProtNLM"/>
    </source>
</evidence>
<comment type="caution">
    <text evidence="3">The sequence shown here is derived from an EMBL/GenBank/DDBJ whole genome shotgun (WGS) entry which is preliminary data.</text>
</comment>
<protein>
    <recommendedName>
        <fullName evidence="5">VCBS repeat-containing protein</fullName>
    </recommendedName>
</protein>
<dbReference type="PROSITE" id="PS51996">
    <property type="entry name" value="TR_MART"/>
    <property type="match status" value="1"/>
</dbReference>
<dbReference type="SUPFAM" id="SSF69318">
    <property type="entry name" value="Integrin alpha N-terminal domain"/>
    <property type="match status" value="1"/>
</dbReference>
<accession>A0A815SE21</accession>
<dbReference type="Proteomes" id="UP000663864">
    <property type="component" value="Unassembled WGS sequence"/>
</dbReference>
<name>A0A815SE21_9BILA</name>
<dbReference type="SUPFAM" id="SSF56399">
    <property type="entry name" value="ADP-ribosylation"/>
    <property type="match status" value="1"/>
</dbReference>
<dbReference type="InterPro" id="IPR013517">
    <property type="entry name" value="FG-GAP"/>
</dbReference>